<gene>
    <name evidence="2" type="ORF">CQ13_03625</name>
</gene>
<evidence type="ECO:0000313" key="3">
    <source>
        <dbReference type="Proteomes" id="UP000052023"/>
    </source>
</evidence>
<feature type="region of interest" description="Disordered" evidence="1">
    <location>
        <begin position="1"/>
        <end position="47"/>
    </location>
</feature>
<name>A0A0R3NBU0_9BRAD</name>
<organism evidence="2 3">
    <name type="scientific">Bradyrhizobium retamae</name>
    <dbReference type="NCBI Taxonomy" id="1300035"/>
    <lineage>
        <taxon>Bacteria</taxon>
        <taxon>Pseudomonadati</taxon>
        <taxon>Pseudomonadota</taxon>
        <taxon>Alphaproteobacteria</taxon>
        <taxon>Hyphomicrobiales</taxon>
        <taxon>Nitrobacteraceae</taxon>
        <taxon>Bradyrhizobium</taxon>
    </lineage>
</organism>
<evidence type="ECO:0000313" key="2">
    <source>
        <dbReference type="EMBL" id="KRR27501.1"/>
    </source>
</evidence>
<dbReference type="RefSeq" id="WP_057843350.1">
    <property type="nucleotide sequence ID" value="NZ_LLYA01000112.1"/>
</dbReference>
<dbReference type="AlphaFoldDB" id="A0A0R3NBU0"/>
<protein>
    <submittedName>
        <fullName evidence="2">Uncharacterized protein</fullName>
    </submittedName>
</protein>
<evidence type="ECO:0000256" key="1">
    <source>
        <dbReference type="SAM" id="MobiDB-lite"/>
    </source>
</evidence>
<dbReference type="OrthoDB" id="8481840at2"/>
<reference evidence="2 3" key="1">
    <citation type="submission" date="2014-03" db="EMBL/GenBank/DDBJ databases">
        <title>Bradyrhizobium valentinum sp. nov., isolated from effective nodules of Lupinus mariae-josephae, a lupine endemic of basic-lime soils in Eastern Spain.</title>
        <authorList>
            <person name="Duran D."/>
            <person name="Rey L."/>
            <person name="Navarro A."/>
            <person name="Busquets A."/>
            <person name="Imperial J."/>
            <person name="Ruiz-Argueso T."/>
        </authorList>
    </citation>
    <scope>NUCLEOTIDE SEQUENCE [LARGE SCALE GENOMIC DNA]</scope>
    <source>
        <strain evidence="2 3">Ro19</strain>
    </source>
</reference>
<sequence>MSDDPAHLLFPNDAPKPQQPPAVSAPAVADASKAVSPASPAGPVAATKPDDVAAKLFKDDAVDSNAKAVTEILGGFAASAIGDGDGGERARAIEAAGDGLIADAMASGTDTKELFAVVNVIHELQANSLTEPTAEQAVQRMTEGLEVCRAENIADADLDLGRRFVMEHLEKIAPGTAYTLERTGAGNDIRVIRAVIAEAKRRGFGR</sequence>
<keyword evidence="3" id="KW-1185">Reference proteome</keyword>
<dbReference type="EMBL" id="LLYA01000112">
    <property type="protein sequence ID" value="KRR27501.1"/>
    <property type="molecule type" value="Genomic_DNA"/>
</dbReference>
<accession>A0A0R3NBU0</accession>
<feature type="compositionally biased region" description="Low complexity" evidence="1">
    <location>
        <begin position="21"/>
        <end position="46"/>
    </location>
</feature>
<proteinExistence type="predicted"/>
<dbReference type="Proteomes" id="UP000052023">
    <property type="component" value="Unassembled WGS sequence"/>
</dbReference>
<comment type="caution">
    <text evidence="2">The sequence shown here is derived from an EMBL/GenBank/DDBJ whole genome shotgun (WGS) entry which is preliminary data.</text>
</comment>